<protein>
    <submittedName>
        <fullName evidence="2">Uncharacterized protein</fullName>
    </submittedName>
</protein>
<evidence type="ECO:0000313" key="2">
    <source>
        <dbReference type="EMBL" id="QHS99926.1"/>
    </source>
</evidence>
<feature type="transmembrane region" description="Helical" evidence="1">
    <location>
        <begin position="45"/>
        <end position="68"/>
    </location>
</feature>
<keyword evidence="1" id="KW-0812">Transmembrane</keyword>
<keyword evidence="1" id="KW-0472">Membrane</keyword>
<organism evidence="2">
    <name type="scientific">viral metagenome</name>
    <dbReference type="NCBI Taxonomy" id="1070528"/>
    <lineage>
        <taxon>unclassified sequences</taxon>
        <taxon>metagenomes</taxon>
        <taxon>organismal metagenomes</taxon>
    </lineage>
</organism>
<keyword evidence="1" id="KW-1133">Transmembrane helix</keyword>
<dbReference type="EMBL" id="MN739352">
    <property type="protein sequence ID" value="QHS99926.1"/>
    <property type="molecule type" value="Genomic_DNA"/>
</dbReference>
<dbReference type="AlphaFoldDB" id="A0A6C0C6F7"/>
<name>A0A6C0C6F7_9ZZZZ</name>
<proteinExistence type="predicted"/>
<sequence>MFYTFFGIGVGVVVAVIVRITDRFRESRTNDGALGGIIKSSERTFFDLLMIAVLAGAGGICGAIYGSYRLAQGTYP</sequence>
<evidence type="ECO:0000256" key="1">
    <source>
        <dbReference type="SAM" id="Phobius"/>
    </source>
</evidence>
<accession>A0A6C0C6F7</accession>
<reference evidence="2" key="1">
    <citation type="journal article" date="2020" name="Nature">
        <title>Giant virus diversity and host interactions through global metagenomics.</title>
        <authorList>
            <person name="Schulz F."/>
            <person name="Roux S."/>
            <person name="Paez-Espino D."/>
            <person name="Jungbluth S."/>
            <person name="Walsh D.A."/>
            <person name="Denef V.J."/>
            <person name="McMahon K.D."/>
            <person name="Konstantinidis K.T."/>
            <person name="Eloe-Fadrosh E.A."/>
            <person name="Kyrpides N.C."/>
            <person name="Woyke T."/>
        </authorList>
    </citation>
    <scope>NUCLEOTIDE SEQUENCE</scope>
    <source>
        <strain evidence="2">GVMAG-M-3300020192-26</strain>
    </source>
</reference>
<feature type="transmembrane region" description="Helical" evidence="1">
    <location>
        <begin position="6"/>
        <end position="24"/>
    </location>
</feature>